<dbReference type="PANTHER" id="PTHR10655">
    <property type="entry name" value="LYSOPHOSPHOLIPASE-RELATED"/>
    <property type="match status" value="1"/>
</dbReference>
<dbReference type="InterPro" id="IPR050565">
    <property type="entry name" value="LYPA1-2/EST-like"/>
</dbReference>
<dbReference type="GO" id="GO:0005737">
    <property type="term" value="C:cytoplasm"/>
    <property type="evidence" value="ECO:0007669"/>
    <property type="project" value="TreeGrafter"/>
</dbReference>
<evidence type="ECO:0000313" key="5">
    <source>
        <dbReference type="Proteomes" id="UP000789595"/>
    </source>
</evidence>
<proteinExistence type="inferred from homology"/>
<keyword evidence="2" id="KW-0378">Hydrolase</keyword>
<dbReference type="GO" id="GO:0052689">
    <property type="term" value="F:carboxylic ester hydrolase activity"/>
    <property type="evidence" value="ECO:0007669"/>
    <property type="project" value="TreeGrafter"/>
</dbReference>
<organism evidence="4 5">
    <name type="scientific">Pelagomonas calceolata</name>
    <dbReference type="NCBI Taxonomy" id="35677"/>
    <lineage>
        <taxon>Eukaryota</taxon>
        <taxon>Sar</taxon>
        <taxon>Stramenopiles</taxon>
        <taxon>Ochrophyta</taxon>
        <taxon>Pelagophyceae</taxon>
        <taxon>Pelagomonadales</taxon>
        <taxon>Pelagomonadaceae</taxon>
        <taxon>Pelagomonas</taxon>
    </lineage>
</organism>
<dbReference type="OrthoDB" id="2418081at2759"/>
<feature type="domain" description="Phospholipase/carboxylesterase/thioesterase" evidence="3">
    <location>
        <begin position="60"/>
        <end position="264"/>
    </location>
</feature>
<dbReference type="Pfam" id="PF02230">
    <property type="entry name" value="Abhydrolase_2"/>
    <property type="match status" value="1"/>
</dbReference>
<reference evidence="4" key="1">
    <citation type="submission" date="2021-11" db="EMBL/GenBank/DDBJ databases">
        <authorList>
            <consortium name="Genoscope - CEA"/>
            <person name="William W."/>
        </authorList>
    </citation>
    <scope>NUCLEOTIDE SEQUENCE</scope>
</reference>
<evidence type="ECO:0000313" key="4">
    <source>
        <dbReference type="EMBL" id="CAH0379865.1"/>
    </source>
</evidence>
<dbReference type="GO" id="GO:0008474">
    <property type="term" value="F:palmitoyl-(protein) hydrolase activity"/>
    <property type="evidence" value="ECO:0007669"/>
    <property type="project" value="TreeGrafter"/>
</dbReference>
<dbReference type="AlphaFoldDB" id="A0A8J2X7F9"/>
<evidence type="ECO:0000256" key="1">
    <source>
        <dbReference type="ARBA" id="ARBA00006499"/>
    </source>
</evidence>
<dbReference type="PANTHER" id="PTHR10655:SF17">
    <property type="entry name" value="LYSOPHOSPHOLIPASE-LIKE PROTEIN 1"/>
    <property type="match status" value="1"/>
</dbReference>
<dbReference type="SUPFAM" id="SSF53474">
    <property type="entry name" value="alpha/beta-Hydrolases"/>
    <property type="match status" value="1"/>
</dbReference>
<gene>
    <name evidence="4" type="ORF">PECAL_6P15050</name>
</gene>
<sequence length="266" mass="27777">MQRALLLMSLRASRALIPRTARRSRCSARYASAQPLGKRGVTDGSDGITLFGSEAIQNGAAPSITVFWLHGLGDTADGWAGAFVPGGGITMPSPDYKVVLPTAETLPVTLNMGMQMPAWFDIYGLDAGAQVDEAGILKAAARLEALVALEDPATKIVLGGFSQGGAVALTAGLRCPSKNVAAVVGTSTWLPLGDSYPAAIADGALERPVSLHHGDADEVVRTSWGEASKERLEELGCRVSFDTYPGMAHSACPEEFDAISSFLSSI</sequence>
<dbReference type="Gene3D" id="3.40.50.1820">
    <property type="entry name" value="alpha/beta hydrolase"/>
    <property type="match status" value="1"/>
</dbReference>
<evidence type="ECO:0000259" key="3">
    <source>
        <dbReference type="Pfam" id="PF02230"/>
    </source>
</evidence>
<protein>
    <recommendedName>
        <fullName evidence="3">Phospholipase/carboxylesterase/thioesterase domain-containing protein</fullName>
    </recommendedName>
</protein>
<accession>A0A8J2X7F9</accession>
<evidence type="ECO:0000256" key="2">
    <source>
        <dbReference type="ARBA" id="ARBA00022801"/>
    </source>
</evidence>
<comment type="similarity">
    <text evidence="1">Belongs to the AB hydrolase superfamily. AB hydrolase 2 family.</text>
</comment>
<comment type="caution">
    <text evidence="4">The sequence shown here is derived from an EMBL/GenBank/DDBJ whole genome shotgun (WGS) entry which is preliminary data.</text>
</comment>
<name>A0A8J2X7F9_9STRA</name>
<dbReference type="Proteomes" id="UP000789595">
    <property type="component" value="Unassembled WGS sequence"/>
</dbReference>
<keyword evidence="5" id="KW-1185">Reference proteome</keyword>
<dbReference type="EMBL" id="CAKKNE010000006">
    <property type="protein sequence ID" value="CAH0379865.1"/>
    <property type="molecule type" value="Genomic_DNA"/>
</dbReference>
<dbReference type="InterPro" id="IPR003140">
    <property type="entry name" value="PLipase/COase/thioEstase"/>
</dbReference>
<dbReference type="InterPro" id="IPR029058">
    <property type="entry name" value="AB_hydrolase_fold"/>
</dbReference>